<comment type="caution">
    <text evidence="2">The sequence shown here is derived from an EMBL/GenBank/DDBJ whole genome shotgun (WGS) entry which is preliminary data.</text>
</comment>
<feature type="compositionally biased region" description="Basic residues" evidence="1">
    <location>
        <begin position="21"/>
        <end position="30"/>
    </location>
</feature>
<dbReference type="OrthoDB" id="10378733at2759"/>
<accession>A0A6A5CAL4</accession>
<dbReference type="VEuPathDB" id="AmoebaDB:NfTy_031210"/>
<feature type="region of interest" description="Disordered" evidence="1">
    <location>
        <begin position="378"/>
        <end position="400"/>
    </location>
</feature>
<dbReference type="VEuPathDB" id="AmoebaDB:NF0093960"/>
<dbReference type="RefSeq" id="XP_044569499.1">
    <property type="nucleotide sequence ID" value="XM_044710529.1"/>
</dbReference>
<reference evidence="2 3" key="1">
    <citation type="journal article" date="2019" name="Sci. Rep.">
        <title>Nanopore sequencing improves the draft genome of the human pathogenic amoeba Naegleria fowleri.</title>
        <authorList>
            <person name="Liechti N."/>
            <person name="Schurch N."/>
            <person name="Bruggmann R."/>
            <person name="Wittwer M."/>
        </authorList>
    </citation>
    <scope>NUCLEOTIDE SEQUENCE [LARGE SCALE GENOMIC DNA]</scope>
    <source>
        <strain evidence="2 3">ATCC 30894</strain>
    </source>
</reference>
<dbReference type="Proteomes" id="UP000444721">
    <property type="component" value="Unassembled WGS sequence"/>
</dbReference>
<evidence type="ECO:0000313" key="2">
    <source>
        <dbReference type="EMBL" id="KAF0984786.1"/>
    </source>
</evidence>
<feature type="compositionally biased region" description="Polar residues" evidence="1">
    <location>
        <begin position="32"/>
        <end position="59"/>
    </location>
</feature>
<dbReference type="AlphaFoldDB" id="A0A6A5CAL4"/>
<dbReference type="SUPFAM" id="SSF52047">
    <property type="entry name" value="RNI-like"/>
    <property type="match status" value="1"/>
</dbReference>
<keyword evidence="3" id="KW-1185">Reference proteome</keyword>
<dbReference type="OMA" id="DFESICI"/>
<feature type="compositionally biased region" description="Low complexity" evidence="1">
    <location>
        <begin position="77"/>
        <end position="88"/>
    </location>
</feature>
<dbReference type="VEuPathDB" id="AmoebaDB:FDP41_000685"/>
<name>A0A6A5CAL4_NAEFO</name>
<organism evidence="2 3">
    <name type="scientific">Naegleria fowleri</name>
    <name type="common">Brain eating amoeba</name>
    <dbReference type="NCBI Taxonomy" id="5763"/>
    <lineage>
        <taxon>Eukaryota</taxon>
        <taxon>Discoba</taxon>
        <taxon>Heterolobosea</taxon>
        <taxon>Tetramitia</taxon>
        <taxon>Eutetramitia</taxon>
        <taxon>Vahlkampfiidae</taxon>
        <taxon>Naegleria</taxon>
    </lineage>
</organism>
<evidence type="ECO:0000313" key="3">
    <source>
        <dbReference type="Proteomes" id="UP000444721"/>
    </source>
</evidence>
<proteinExistence type="predicted"/>
<feature type="region of interest" description="Disordered" evidence="1">
    <location>
        <begin position="1"/>
        <end position="88"/>
    </location>
</feature>
<dbReference type="EMBL" id="VFQX01000002">
    <property type="protein sequence ID" value="KAF0984786.1"/>
    <property type="molecule type" value="Genomic_DNA"/>
</dbReference>
<gene>
    <name evidence="2" type="ORF">FDP41_000685</name>
</gene>
<evidence type="ECO:0000256" key="1">
    <source>
        <dbReference type="SAM" id="MobiDB-lite"/>
    </source>
</evidence>
<dbReference type="GeneID" id="68107903"/>
<feature type="compositionally biased region" description="Low complexity" evidence="1">
    <location>
        <begin position="11"/>
        <end position="20"/>
    </location>
</feature>
<feature type="compositionally biased region" description="Polar residues" evidence="1">
    <location>
        <begin position="386"/>
        <end position="400"/>
    </location>
</feature>
<sequence length="865" mass="97821">MTQQHFCSDASPSSSTTSTPIRHRSKRKTPKTYPSQLLIESSTAPSLFNPSSPTFFNDQKIQDGEEINPSTSQPQDTTLSSSSTPNTSLSLSALKINTTPNSLKQQDNDEEVPSPPSSCVYDAVFGTVNSNTAASLVNTHDFGNAYWDGNTNFMYNDNFNMPLALSAEDEQMLDPVVDDRIIVLSQILSEQETIDASMHTTLTQELNENLNIYSQQKHERCPTPIEQSLQEQVPTSPILRMVNPFEYITNQTQTEQCSEVQDEEPLSRSRSNSSASGKFNRPSKKQKTYTLTRLKELPIDIKHVILSFLPYLPMKFYLRLAFNRLHQDMFSKQLIRNSFGRFAASTRRSCVFIPYLNVELIFTTEPFDPLINSTSNIENSQHEELQSSQPSNVSNTTHHSQSITRSDMETLCMLYAPIFNHAKNLKISTVLTRGGEEGFPRTTTSFNHVPSSNMHDKLQMFMQVLHDFKVRYKLVKSCLEFSNSPFVKPFLSSIPKHAFSSEKTSSLFSGLKSIYLNFDFPNSTNNDDTATDDSSTQEPFMYEPNSTFDPLITNINLNQPFISVNKVIPHLHRFPKLRNFQTCLYFSDSLQESPMDMTPLCSIQRIHLCNISSKLLERLFYHSDNKIKTLILTGLSYSPLELLMSAKTPIMKNLRHLSLQFSENDLITDSKFSEFLASNCIPSLRSLEISEPQVENQRPRPECTLSGLSQNSSITKLSLVFFLHLGATAAYNLSASNITSLTVANSFSNATRFSAFMDGLAQNKVIKRLHISTHFSSRLAFENFLTNNKVCEKFIAEYDDRNRLLVLSIECLKQLKTNQALKVLKLLNFTFDTEDEVVEEVLANSIPQIDVAICRTSFASSFSQQ</sequence>
<feature type="region of interest" description="Disordered" evidence="1">
    <location>
        <begin position="253"/>
        <end position="284"/>
    </location>
</feature>
<protein>
    <submittedName>
        <fullName evidence="2">Uncharacterized protein</fullName>
    </submittedName>
</protein>